<protein>
    <recommendedName>
        <fullName evidence="6">Iron-sulfur cluster carrier protein</fullName>
    </recommendedName>
</protein>
<dbReference type="PATRIC" id="fig|1069642.3.peg.1111"/>
<dbReference type="OrthoDB" id="5290492at2"/>
<comment type="function">
    <text evidence="6">Binds and transfers iron-sulfur (Fe-S) clusters to target apoproteins. Can hydrolyze ATP.</text>
</comment>
<evidence type="ECO:0000313" key="7">
    <source>
        <dbReference type="EMBL" id="AFY00824.1"/>
    </source>
</evidence>
<keyword evidence="4 6" id="KW-0408">Iron</keyword>
<dbReference type="InterPro" id="IPR019591">
    <property type="entry name" value="Mrp/NBP35_ATP-bd"/>
</dbReference>
<dbReference type="FunFam" id="3.40.50.300:FF:001278">
    <property type="entry name" value="Iron-sulfur cluster carrier protein"/>
    <property type="match status" value="1"/>
</dbReference>
<sequence length="266" mass="28293">MAAPNPFEKQTAIPGVKHIIAVSSGKGGVGKSTVATNLAMALGRKGGKVGLLDADIYGPSIPRMLGTLAQKPQINPDTNQLEPVVRYGIKLMSIGFLVEEGAAVVWRGPMLFKAMDQFLRDVNWGELDYLVVDLPPGTGDIQLTLAQKVPVSGAVMVSTPQNVALVDVKKAVDMFARVNVPLLGMVENMAYMINPANGEKMHLFPKGEIDSYAQSKGINKLGEVPFNPSVGLACEAGIPIVEANSNGAEAQAFMKIAEEIRELLPT</sequence>
<dbReference type="PROSITE" id="PS01215">
    <property type="entry name" value="MRP"/>
    <property type="match status" value="1"/>
</dbReference>
<dbReference type="InterPro" id="IPR027417">
    <property type="entry name" value="P-loop_NTPase"/>
</dbReference>
<accession>K7Z8P3</accession>
<evidence type="ECO:0000256" key="2">
    <source>
        <dbReference type="ARBA" id="ARBA00022741"/>
    </source>
</evidence>
<reference evidence="7 8" key="1">
    <citation type="journal article" date="2012" name="BMC Genomics">
        <title>Genome analysis of a simultaneously predatory and prey-independent, novel Bdellovibrio bacteriovorus from the River Tiber, supports in silico predictions of both ancient and recent lateral gene transfer from diverse bacteria.</title>
        <authorList>
            <person name="Hobley L."/>
            <person name="Lerner T.R."/>
            <person name="Williams L.E."/>
            <person name="Lambert C."/>
            <person name="Till R."/>
            <person name="Milner D.S."/>
            <person name="Basford S.M."/>
            <person name="Capeness M.J."/>
            <person name="Fenton A.K."/>
            <person name="Atterbury R.J."/>
            <person name="Harris M.A."/>
            <person name="Sockett R.E."/>
        </authorList>
    </citation>
    <scope>NUCLEOTIDE SEQUENCE [LARGE SCALE GENOMIC DNA]</scope>
    <source>
        <strain evidence="7 8">Tiberius</strain>
    </source>
</reference>
<dbReference type="InterPro" id="IPR033756">
    <property type="entry name" value="YlxH/NBP35"/>
</dbReference>
<dbReference type="GO" id="GO:0051539">
    <property type="term" value="F:4 iron, 4 sulfur cluster binding"/>
    <property type="evidence" value="ECO:0007669"/>
    <property type="project" value="TreeGrafter"/>
</dbReference>
<dbReference type="PANTHER" id="PTHR42961:SF2">
    <property type="entry name" value="IRON-SULFUR PROTEIN NUBPL"/>
    <property type="match status" value="1"/>
</dbReference>
<keyword evidence="6" id="KW-0378">Hydrolase</keyword>
<evidence type="ECO:0000256" key="6">
    <source>
        <dbReference type="HAMAP-Rule" id="MF_02040"/>
    </source>
</evidence>
<dbReference type="RefSeq" id="WP_015090290.1">
    <property type="nucleotide sequence ID" value="NC_019567.1"/>
</dbReference>
<dbReference type="HOGENOM" id="CLU_024839_0_2_7"/>
<dbReference type="GO" id="GO:0016887">
    <property type="term" value="F:ATP hydrolysis activity"/>
    <property type="evidence" value="ECO:0007669"/>
    <property type="project" value="UniProtKB-UniRule"/>
</dbReference>
<comment type="subunit">
    <text evidence="6">Homodimer.</text>
</comment>
<evidence type="ECO:0000256" key="3">
    <source>
        <dbReference type="ARBA" id="ARBA00022840"/>
    </source>
</evidence>
<dbReference type="Pfam" id="PF10609">
    <property type="entry name" value="ParA"/>
    <property type="match status" value="1"/>
</dbReference>
<name>K7Z8P3_BDEBC</name>
<keyword evidence="2 6" id="KW-0547">Nucleotide-binding</keyword>
<keyword evidence="5 6" id="KW-0411">Iron-sulfur</keyword>
<keyword evidence="1 6" id="KW-0479">Metal-binding</keyword>
<feature type="binding site" evidence="6">
    <location>
        <begin position="25"/>
        <end position="32"/>
    </location>
    <ligand>
        <name>ATP</name>
        <dbReference type="ChEBI" id="CHEBI:30616"/>
    </ligand>
</feature>
<dbReference type="CDD" id="cd02037">
    <property type="entry name" value="Mrp_NBP35"/>
    <property type="match status" value="1"/>
</dbReference>
<dbReference type="InterPro" id="IPR044304">
    <property type="entry name" value="NUBPL-like"/>
</dbReference>
<dbReference type="Gene3D" id="3.40.50.300">
    <property type="entry name" value="P-loop containing nucleotide triphosphate hydrolases"/>
    <property type="match status" value="1"/>
</dbReference>
<organism evidence="7 8">
    <name type="scientific">Bdellovibrio bacteriovorus str. Tiberius</name>
    <dbReference type="NCBI Taxonomy" id="1069642"/>
    <lineage>
        <taxon>Bacteria</taxon>
        <taxon>Pseudomonadati</taxon>
        <taxon>Bdellovibrionota</taxon>
        <taxon>Bdellovibrionia</taxon>
        <taxon>Bdellovibrionales</taxon>
        <taxon>Pseudobdellovibrionaceae</taxon>
        <taxon>Bdellovibrio</taxon>
    </lineage>
</organism>
<comment type="similarity">
    <text evidence="6">Belongs to the Mrp/NBP35 ATP-binding proteins family.</text>
</comment>
<gene>
    <name evidence="7" type="primary">mrp</name>
    <name evidence="7" type="ORF">Bdt_1124</name>
</gene>
<dbReference type="KEGG" id="bbat:Bdt_1124"/>
<dbReference type="STRING" id="1069642.Bdt_1124"/>
<dbReference type="SUPFAM" id="SSF52540">
    <property type="entry name" value="P-loop containing nucleoside triphosphate hydrolases"/>
    <property type="match status" value="1"/>
</dbReference>
<evidence type="ECO:0000256" key="1">
    <source>
        <dbReference type="ARBA" id="ARBA00022723"/>
    </source>
</evidence>
<dbReference type="GO" id="GO:0005524">
    <property type="term" value="F:ATP binding"/>
    <property type="evidence" value="ECO:0007669"/>
    <property type="project" value="UniProtKB-UniRule"/>
</dbReference>
<dbReference type="Proteomes" id="UP000010074">
    <property type="component" value="Chromosome"/>
</dbReference>
<evidence type="ECO:0000313" key="8">
    <source>
        <dbReference type="Proteomes" id="UP000010074"/>
    </source>
</evidence>
<dbReference type="InterPro" id="IPR000808">
    <property type="entry name" value="Mrp-like_CS"/>
</dbReference>
<dbReference type="GO" id="GO:0046872">
    <property type="term" value="F:metal ion binding"/>
    <property type="evidence" value="ECO:0007669"/>
    <property type="project" value="UniProtKB-KW"/>
</dbReference>
<dbReference type="AlphaFoldDB" id="K7Z8P3"/>
<evidence type="ECO:0000256" key="5">
    <source>
        <dbReference type="ARBA" id="ARBA00023014"/>
    </source>
</evidence>
<dbReference type="PANTHER" id="PTHR42961">
    <property type="entry name" value="IRON-SULFUR PROTEIN NUBPL"/>
    <property type="match status" value="1"/>
</dbReference>
<dbReference type="GO" id="GO:0140663">
    <property type="term" value="F:ATP-dependent FeS chaperone activity"/>
    <property type="evidence" value="ECO:0007669"/>
    <property type="project" value="InterPro"/>
</dbReference>
<dbReference type="EMBL" id="CP002930">
    <property type="protein sequence ID" value="AFY00824.1"/>
    <property type="molecule type" value="Genomic_DNA"/>
</dbReference>
<dbReference type="GO" id="GO:0016226">
    <property type="term" value="P:iron-sulfur cluster assembly"/>
    <property type="evidence" value="ECO:0007669"/>
    <property type="project" value="InterPro"/>
</dbReference>
<keyword evidence="3 6" id="KW-0067">ATP-binding</keyword>
<proteinExistence type="inferred from homology"/>
<dbReference type="HAMAP" id="MF_02040">
    <property type="entry name" value="Mrp_NBP35"/>
    <property type="match status" value="1"/>
</dbReference>
<evidence type="ECO:0000256" key="4">
    <source>
        <dbReference type="ARBA" id="ARBA00023004"/>
    </source>
</evidence>